<dbReference type="InParanoid" id="A0A067P311"/>
<sequence length="288" mass="31508">MKLIREEKELPLPPVAEYPDGHSPLRVSESKVIESDYSAEPVDLMRQPPADIPSPPEALNGSAIVELDPAVRSSDEGHDAFSLQKRPLTPPTSLASIMHRVPPRPTRPVPPIPPDMALLPSDSQPSSEPTSPTPSDIISLPRPPSPGSGTIFIDEPPLQLESTRLGEKAWRSSHYDEEMTSEWVGKYAKQLIENDSSKGLVNLPEPMERIPSRQHRPVGDIHLQGSSLSPPLRSSISTPAQHHPGSLTPDTDEYVSVRELVKRFNVASTNTNTLPIPTPGQIRRGHSL</sequence>
<evidence type="ECO:0000313" key="2">
    <source>
        <dbReference type="EMBL" id="KDQ49154.1"/>
    </source>
</evidence>
<feature type="compositionally biased region" description="Basic and acidic residues" evidence="1">
    <location>
        <begin position="1"/>
        <end position="10"/>
    </location>
</feature>
<dbReference type="Proteomes" id="UP000027265">
    <property type="component" value="Unassembled WGS sequence"/>
</dbReference>
<feature type="region of interest" description="Disordered" evidence="1">
    <location>
        <begin position="222"/>
        <end position="252"/>
    </location>
</feature>
<reference evidence="3" key="1">
    <citation type="journal article" date="2014" name="Proc. Natl. Acad. Sci. U.S.A.">
        <title>Extensive sampling of basidiomycete genomes demonstrates inadequacy of the white-rot/brown-rot paradigm for wood decay fungi.</title>
        <authorList>
            <person name="Riley R."/>
            <person name="Salamov A.A."/>
            <person name="Brown D.W."/>
            <person name="Nagy L.G."/>
            <person name="Floudas D."/>
            <person name="Held B.W."/>
            <person name="Levasseur A."/>
            <person name="Lombard V."/>
            <person name="Morin E."/>
            <person name="Otillar R."/>
            <person name="Lindquist E.A."/>
            <person name="Sun H."/>
            <person name="LaButti K.M."/>
            <person name="Schmutz J."/>
            <person name="Jabbour D."/>
            <person name="Luo H."/>
            <person name="Baker S.E."/>
            <person name="Pisabarro A.G."/>
            <person name="Walton J.D."/>
            <person name="Blanchette R.A."/>
            <person name="Henrissat B."/>
            <person name="Martin F."/>
            <person name="Cullen D."/>
            <person name="Hibbett D.S."/>
            <person name="Grigoriev I.V."/>
        </authorList>
    </citation>
    <scope>NUCLEOTIDE SEQUENCE [LARGE SCALE GENOMIC DNA]</scope>
    <source>
        <strain evidence="3">MUCL 33604</strain>
    </source>
</reference>
<feature type="compositionally biased region" description="Low complexity" evidence="1">
    <location>
        <begin position="120"/>
        <end position="140"/>
    </location>
</feature>
<dbReference type="HOGENOM" id="CLU_966647_0_0_1"/>
<proteinExistence type="predicted"/>
<organism evidence="2 3">
    <name type="scientific">Jaapia argillacea MUCL 33604</name>
    <dbReference type="NCBI Taxonomy" id="933084"/>
    <lineage>
        <taxon>Eukaryota</taxon>
        <taxon>Fungi</taxon>
        <taxon>Dikarya</taxon>
        <taxon>Basidiomycota</taxon>
        <taxon>Agaricomycotina</taxon>
        <taxon>Agaricomycetes</taxon>
        <taxon>Agaricomycetidae</taxon>
        <taxon>Jaapiales</taxon>
        <taxon>Jaapiaceae</taxon>
        <taxon>Jaapia</taxon>
    </lineage>
</organism>
<gene>
    <name evidence="2" type="ORF">JAAARDRAFT_681050</name>
</gene>
<evidence type="ECO:0000313" key="3">
    <source>
        <dbReference type="Proteomes" id="UP000027265"/>
    </source>
</evidence>
<protein>
    <submittedName>
        <fullName evidence="2">Uncharacterized protein</fullName>
    </submittedName>
</protein>
<feature type="compositionally biased region" description="Pro residues" evidence="1">
    <location>
        <begin position="103"/>
        <end position="114"/>
    </location>
</feature>
<dbReference type="EMBL" id="KL197799">
    <property type="protein sequence ID" value="KDQ49154.1"/>
    <property type="molecule type" value="Genomic_DNA"/>
</dbReference>
<feature type="region of interest" description="Disordered" evidence="1">
    <location>
        <begin position="1"/>
        <end position="28"/>
    </location>
</feature>
<keyword evidence="3" id="KW-1185">Reference proteome</keyword>
<dbReference type="AlphaFoldDB" id="A0A067P311"/>
<feature type="compositionally biased region" description="Low complexity" evidence="1">
    <location>
        <begin position="226"/>
        <end position="237"/>
    </location>
</feature>
<name>A0A067P311_9AGAM</name>
<accession>A0A067P311</accession>
<evidence type="ECO:0000256" key="1">
    <source>
        <dbReference type="SAM" id="MobiDB-lite"/>
    </source>
</evidence>
<feature type="region of interest" description="Disordered" evidence="1">
    <location>
        <begin position="71"/>
        <end position="156"/>
    </location>
</feature>